<organism evidence="1 2">
    <name type="scientific">Ephemerocybe angulata</name>
    <dbReference type="NCBI Taxonomy" id="980116"/>
    <lineage>
        <taxon>Eukaryota</taxon>
        <taxon>Fungi</taxon>
        <taxon>Dikarya</taxon>
        <taxon>Basidiomycota</taxon>
        <taxon>Agaricomycotina</taxon>
        <taxon>Agaricomycetes</taxon>
        <taxon>Agaricomycetidae</taxon>
        <taxon>Agaricales</taxon>
        <taxon>Agaricineae</taxon>
        <taxon>Psathyrellaceae</taxon>
        <taxon>Ephemerocybe</taxon>
    </lineage>
</organism>
<dbReference type="AlphaFoldDB" id="A0A8H6I7C7"/>
<keyword evidence="2" id="KW-1185">Reference proteome</keyword>
<accession>A0A8H6I7C7</accession>
<evidence type="ECO:0000313" key="1">
    <source>
        <dbReference type="EMBL" id="KAF6759192.1"/>
    </source>
</evidence>
<dbReference type="OrthoDB" id="5149357at2759"/>
<dbReference type="EMBL" id="JACGCI010000016">
    <property type="protein sequence ID" value="KAF6759192.1"/>
    <property type="molecule type" value="Genomic_DNA"/>
</dbReference>
<dbReference type="AntiFam" id="ANF00222">
    <property type="entry name" value="Shadow ORF (opposite groL1)"/>
</dbReference>
<name>A0A8H6I7C7_9AGAR</name>
<comment type="caution">
    <text evidence="1">The sequence shown here is derived from an EMBL/GenBank/DDBJ whole genome shotgun (WGS) entry which is preliminary data.</text>
</comment>
<sequence length="115" mass="12059">MLSFVIVTLPVEPRRSNVALHLMLTHEDLSTGENGEIAQDALAVIAEPKRLDGGNLELATELVKDAGGEGFAVNVLSDDGEGASGLGCEGGEDVLEEGVLLFREEGAFRTRPSAP</sequence>
<evidence type="ECO:0000313" key="2">
    <source>
        <dbReference type="Proteomes" id="UP000521943"/>
    </source>
</evidence>
<dbReference type="Proteomes" id="UP000521943">
    <property type="component" value="Unassembled WGS sequence"/>
</dbReference>
<protein>
    <submittedName>
        <fullName evidence="1">Uncharacterized protein</fullName>
    </submittedName>
</protein>
<reference evidence="1 2" key="1">
    <citation type="submission" date="2020-07" db="EMBL/GenBank/DDBJ databases">
        <title>Comparative genomics of pyrophilous fungi reveals a link between fire events and developmental genes.</title>
        <authorList>
            <consortium name="DOE Joint Genome Institute"/>
            <person name="Steindorff A.S."/>
            <person name="Carver A."/>
            <person name="Calhoun S."/>
            <person name="Stillman K."/>
            <person name="Liu H."/>
            <person name="Lipzen A."/>
            <person name="Pangilinan J."/>
            <person name="Labutti K."/>
            <person name="Bruns T.D."/>
            <person name="Grigoriev I.V."/>
        </authorList>
    </citation>
    <scope>NUCLEOTIDE SEQUENCE [LARGE SCALE GENOMIC DNA]</scope>
    <source>
        <strain evidence="1 2">CBS 144469</strain>
    </source>
</reference>
<proteinExistence type="predicted"/>
<gene>
    <name evidence="1" type="ORF">DFP72DRAFT_1064156</name>
</gene>